<name>A0AAW0CQA4_9AGAR</name>
<evidence type="ECO:0000256" key="1">
    <source>
        <dbReference type="SAM" id="MobiDB-lite"/>
    </source>
</evidence>
<accession>A0AAW0CQA4</accession>
<sequence>MVQEFIKARIIELEEGARILREQLKTPAQSRLWLRSMKNNNIGGDVSHMVGDVHHFAGPTTGTRRTTWAKPGNKGSARYTKNTMGYQT</sequence>
<comment type="caution">
    <text evidence="2">The sequence shown here is derived from an EMBL/GenBank/DDBJ whole genome shotgun (WGS) entry which is preliminary data.</text>
</comment>
<dbReference type="AlphaFoldDB" id="A0AAW0CQA4"/>
<feature type="compositionally biased region" description="Polar residues" evidence="1">
    <location>
        <begin position="79"/>
        <end position="88"/>
    </location>
</feature>
<reference evidence="2 3" key="1">
    <citation type="journal article" date="2024" name="J Genomics">
        <title>Draft genome sequencing and assembly of Favolaschia claudopus CIRM-BRFM 2984 isolated from oak limbs.</title>
        <authorList>
            <person name="Navarro D."/>
            <person name="Drula E."/>
            <person name="Chaduli D."/>
            <person name="Cazenave R."/>
            <person name="Ahrendt S."/>
            <person name="Wang J."/>
            <person name="Lipzen A."/>
            <person name="Daum C."/>
            <person name="Barry K."/>
            <person name="Grigoriev I.V."/>
            <person name="Favel A."/>
            <person name="Rosso M.N."/>
            <person name="Martin F."/>
        </authorList>
    </citation>
    <scope>NUCLEOTIDE SEQUENCE [LARGE SCALE GENOMIC DNA]</scope>
    <source>
        <strain evidence="2 3">CIRM-BRFM 2984</strain>
    </source>
</reference>
<gene>
    <name evidence="2" type="ORF">R3P38DRAFT_2512645</name>
</gene>
<evidence type="ECO:0000313" key="3">
    <source>
        <dbReference type="Proteomes" id="UP001362999"/>
    </source>
</evidence>
<protein>
    <submittedName>
        <fullName evidence="2">Uncharacterized protein</fullName>
    </submittedName>
</protein>
<feature type="region of interest" description="Disordered" evidence="1">
    <location>
        <begin position="56"/>
        <end position="88"/>
    </location>
</feature>
<evidence type="ECO:0000313" key="2">
    <source>
        <dbReference type="EMBL" id="KAK7041053.1"/>
    </source>
</evidence>
<dbReference type="Proteomes" id="UP001362999">
    <property type="component" value="Unassembled WGS sequence"/>
</dbReference>
<dbReference type="EMBL" id="JAWWNJ010000014">
    <property type="protein sequence ID" value="KAK7041053.1"/>
    <property type="molecule type" value="Genomic_DNA"/>
</dbReference>
<proteinExistence type="predicted"/>
<organism evidence="2 3">
    <name type="scientific">Favolaschia claudopus</name>
    <dbReference type="NCBI Taxonomy" id="2862362"/>
    <lineage>
        <taxon>Eukaryota</taxon>
        <taxon>Fungi</taxon>
        <taxon>Dikarya</taxon>
        <taxon>Basidiomycota</taxon>
        <taxon>Agaricomycotina</taxon>
        <taxon>Agaricomycetes</taxon>
        <taxon>Agaricomycetidae</taxon>
        <taxon>Agaricales</taxon>
        <taxon>Marasmiineae</taxon>
        <taxon>Mycenaceae</taxon>
        <taxon>Favolaschia</taxon>
    </lineage>
</organism>
<keyword evidence="3" id="KW-1185">Reference proteome</keyword>